<dbReference type="Proteomes" id="UP000246464">
    <property type="component" value="Chromosome 20"/>
</dbReference>
<organism evidence="1 2">
    <name type="scientific">Scophthalmus maximus</name>
    <name type="common">Turbot</name>
    <name type="synonym">Psetta maxima</name>
    <dbReference type="NCBI Taxonomy" id="52904"/>
    <lineage>
        <taxon>Eukaryota</taxon>
        <taxon>Metazoa</taxon>
        <taxon>Chordata</taxon>
        <taxon>Craniata</taxon>
        <taxon>Vertebrata</taxon>
        <taxon>Euteleostomi</taxon>
        <taxon>Actinopterygii</taxon>
        <taxon>Neopterygii</taxon>
        <taxon>Teleostei</taxon>
        <taxon>Neoteleostei</taxon>
        <taxon>Acanthomorphata</taxon>
        <taxon>Carangaria</taxon>
        <taxon>Pleuronectiformes</taxon>
        <taxon>Pleuronectoidei</taxon>
        <taxon>Scophthalmidae</taxon>
        <taxon>Scophthalmus</taxon>
    </lineage>
</organism>
<sequence length="61" mass="6992">MSFKFFERDSARDIGGDMFMRNVVVLMTASLLRPLTEGPSLTTQKPVAHFVVWHHGKVCLW</sequence>
<dbReference type="AlphaFoldDB" id="A0A2U9CTU3"/>
<gene>
    <name evidence="1" type="ORF">SMAX5B_019683</name>
</gene>
<protein>
    <submittedName>
        <fullName evidence="1">Uncharacterized protein</fullName>
    </submittedName>
</protein>
<evidence type="ECO:0000313" key="2">
    <source>
        <dbReference type="Proteomes" id="UP000246464"/>
    </source>
</evidence>
<proteinExistence type="predicted"/>
<name>A0A2U9CTU3_SCOMX</name>
<evidence type="ECO:0000313" key="1">
    <source>
        <dbReference type="EMBL" id="AWP20074.1"/>
    </source>
</evidence>
<accession>A0A2U9CTU3</accession>
<reference evidence="1 2" key="1">
    <citation type="submission" date="2017-12" db="EMBL/GenBank/DDBJ databases">
        <title>Integrating genomic resources of turbot (Scophthalmus maximus) in depth evaluation of genetic and physical mapping variation across individuals.</title>
        <authorList>
            <person name="Martinez P."/>
        </authorList>
    </citation>
    <scope>NUCLEOTIDE SEQUENCE [LARGE SCALE GENOMIC DNA]</scope>
</reference>
<dbReference type="EMBL" id="CP026262">
    <property type="protein sequence ID" value="AWP20074.1"/>
    <property type="molecule type" value="Genomic_DNA"/>
</dbReference>
<keyword evidence="2" id="KW-1185">Reference proteome</keyword>